<dbReference type="GO" id="GO:0000724">
    <property type="term" value="P:double-strand break repair via homologous recombination"/>
    <property type="evidence" value="ECO:0007669"/>
    <property type="project" value="TreeGrafter"/>
</dbReference>
<comment type="catalytic activity">
    <reaction evidence="1">
        <text>DNA(n) + a 2'-deoxyribonucleoside 5'-triphosphate = DNA(n+1) + diphosphate</text>
        <dbReference type="Rhea" id="RHEA:22508"/>
        <dbReference type="Rhea" id="RHEA-COMP:17339"/>
        <dbReference type="Rhea" id="RHEA-COMP:17340"/>
        <dbReference type="ChEBI" id="CHEBI:33019"/>
        <dbReference type="ChEBI" id="CHEBI:61560"/>
        <dbReference type="ChEBI" id="CHEBI:173112"/>
        <dbReference type="EC" id="2.7.7.7"/>
    </reaction>
</comment>
<evidence type="ECO:0000313" key="3">
    <source>
        <dbReference type="EMBL" id="CAD1833332.1"/>
    </source>
</evidence>
<dbReference type="GO" id="GO:0003887">
    <property type="term" value="F:DNA-directed DNA polymerase activity"/>
    <property type="evidence" value="ECO:0007669"/>
    <property type="project" value="UniProtKB-EC"/>
</dbReference>
<dbReference type="InterPro" id="IPR012337">
    <property type="entry name" value="RNaseH-like_sf"/>
</dbReference>
<dbReference type="Pfam" id="PF24055">
    <property type="entry name" value="POL3_N"/>
    <property type="match status" value="1"/>
</dbReference>
<dbReference type="GO" id="GO:0016035">
    <property type="term" value="C:zeta DNA polymerase complex"/>
    <property type="evidence" value="ECO:0007669"/>
    <property type="project" value="InterPro"/>
</dbReference>
<sequence length="483" mass="54545">MASPAPTTAVFSVRVVSLDYYMAPPIPDLDLCYSPFHGGLLSLSLSLSLSLAIALYFQGGEGAGGAGHKDLRFDSAGQKTCLHVHRALPYLYIPCPNELLQNPGKVMHAECNLGINALLIAAEKALKDRSASKKHHVHGCTLVRAKKLYGYHSTEELFVKIYLYYPHEVGRLATLLLGGAVLNRIIQPYESHIPYLLHFLVDYNLYGMSHIHVSNVKFRPPCPIPLNPRYLVARRNLLNWKRNRPLFLLVYRLVIYSDSDAVGKQAIWISSTIPSALIWKDLADGLDARETTKVGLVKRQSTSMLEADSSVDDILNEKCKIYTSLSQTTSDVKMVQSLIPIWEEFERSGMQEAGKLPDLGKPQPRDVLRSFLCGIGYESALAELFSKEETSFQNVSFVEKAEKLENHIKALTKIAGADKLREHGSASNIHDGRYNLLKKERKIHCQLHLHPKKLIKLYLVRRRLKWPLLAIKHHHHKYLKHKI</sequence>
<dbReference type="PANTHER" id="PTHR45812">
    <property type="entry name" value="DNA POLYMERASE ZETA CATALYTIC SUBUNIT"/>
    <property type="match status" value="1"/>
</dbReference>
<dbReference type="GO" id="GO:0042276">
    <property type="term" value="P:error-prone translesion synthesis"/>
    <property type="evidence" value="ECO:0007669"/>
    <property type="project" value="TreeGrafter"/>
</dbReference>
<dbReference type="InterPro" id="IPR056435">
    <property type="entry name" value="DPOD/Z_N"/>
</dbReference>
<dbReference type="GO" id="GO:0005634">
    <property type="term" value="C:nucleus"/>
    <property type="evidence" value="ECO:0007669"/>
    <property type="project" value="TreeGrafter"/>
</dbReference>
<accession>A0A6V7PR31</accession>
<dbReference type="EMBL" id="LR862151">
    <property type="protein sequence ID" value="CAD1833332.1"/>
    <property type="molecule type" value="Genomic_DNA"/>
</dbReference>
<proteinExistence type="predicted"/>
<dbReference type="InterPro" id="IPR030559">
    <property type="entry name" value="PolZ_Rev3"/>
</dbReference>
<dbReference type="Gene3D" id="3.30.342.10">
    <property type="entry name" value="DNA Polymerase, chain B, domain 1"/>
    <property type="match status" value="1"/>
</dbReference>
<dbReference type="PANTHER" id="PTHR45812:SF1">
    <property type="entry name" value="DNA POLYMERASE ZETA CATALYTIC SUBUNIT"/>
    <property type="match status" value="1"/>
</dbReference>
<feature type="domain" description="DNA polymerase delta/zeta catalytic subunit N-terminal" evidence="2">
    <location>
        <begin position="87"/>
        <end position="169"/>
    </location>
</feature>
<gene>
    <name evidence="3" type="ORF">CB5_LOCUS16543</name>
</gene>
<name>A0A6V7PR31_ANACO</name>
<reference evidence="3" key="1">
    <citation type="submission" date="2020-07" db="EMBL/GenBank/DDBJ databases">
        <authorList>
            <person name="Lin J."/>
        </authorList>
    </citation>
    <scope>NUCLEOTIDE SEQUENCE</scope>
</reference>
<protein>
    <recommendedName>
        <fullName evidence="2">DNA polymerase delta/zeta catalytic subunit N-terminal domain-containing protein</fullName>
    </recommendedName>
</protein>
<organism evidence="3">
    <name type="scientific">Ananas comosus var. bracteatus</name>
    <name type="common">red pineapple</name>
    <dbReference type="NCBI Taxonomy" id="296719"/>
    <lineage>
        <taxon>Eukaryota</taxon>
        <taxon>Viridiplantae</taxon>
        <taxon>Streptophyta</taxon>
        <taxon>Embryophyta</taxon>
        <taxon>Tracheophyta</taxon>
        <taxon>Spermatophyta</taxon>
        <taxon>Magnoliopsida</taxon>
        <taxon>Liliopsida</taxon>
        <taxon>Poales</taxon>
        <taxon>Bromeliaceae</taxon>
        <taxon>Bromelioideae</taxon>
        <taxon>Ananas</taxon>
    </lineage>
</organism>
<dbReference type="SUPFAM" id="SSF53098">
    <property type="entry name" value="Ribonuclease H-like"/>
    <property type="match status" value="1"/>
</dbReference>
<evidence type="ECO:0000256" key="1">
    <source>
        <dbReference type="ARBA" id="ARBA00049244"/>
    </source>
</evidence>
<evidence type="ECO:0000259" key="2">
    <source>
        <dbReference type="Pfam" id="PF24055"/>
    </source>
</evidence>
<dbReference type="AlphaFoldDB" id="A0A6V7PR31"/>